<evidence type="ECO:0000313" key="2">
    <source>
        <dbReference type="Proteomes" id="UP000198427"/>
    </source>
</evidence>
<gene>
    <name evidence="1" type="ORF">SAMN06265364_11214</name>
</gene>
<dbReference type="Proteomes" id="UP000198427">
    <property type="component" value="Unassembled WGS sequence"/>
</dbReference>
<protein>
    <submittedName>
        <fullName evidence="1">Uncharacterized protein</fullName>
    </submittedName>
</protein>
<name>A0A2K9HGE8_9BACT</name>
<comment type="caution">
    <text evidence="1">The sequence shown here is derived from an EMBL/GenBank/DDBJ whole genome shotgun (WGS) entry which is preliminary data.</text>
</comment>
<accession>A0A2K9HGE8</accession>
<dbReference type="PROSITE" id="PS51257">
    <property type="entry name" value="PROKAR_LIPOPROTEIN"/>
    <property type="match status" value="1"/>
</dbReference>
<reference evidence="1 2" key="1">
    <citation type="submission" date="2017-06" db="EMBL/GenBank/DDBJ databases">
        <authorList>
            <person name="Varghese N."/>
            <person name="Submissions S."/>
        </authorList>
    </citation>
    <scope>NUCLEOTIDE SEQUENCE [LARGE SCALE GENOMIC DNA]</scope>
    <source>
        <strain evidence="1 2">DSM 26989</strain>
    </source>
</reference>
<evidence type="ECO:0000313" key="1">
    <source>
        <dbReference type="EMBL" id="SNR81125.1"/>
    </source>
</evidence>
<dbReference type="GeneID" id="94028780"/>
<dbReference type="EMBL" id="FZNZ01000012">
    <property type="protein sequence ID" value="SNR81125.1"/>
    <property type="molecule type" value="Genomic_DNA"/>
</dbReference>
<dbReference type="AlphaFoldDB" id="A0A2K9HGE8"/>
<organism evidence="1 2">
    <name type="scientific">Prevotella jejuni</name>
    <dbReference type="NCBI Taxonomy" id="1177574"/>
    <lineage>
        <taxon>Bacteria</taxon>
        <taxon>Pseudomonadati</taxon>
        <taxon>Bacteroidota</taxon>
        <taxon>Bacteroidia</taxon>
        <taxon>Bacteroidales</taxon>
        <taxon>Prevotellaceae</taxon>
        <taxon>Prevotella</taxon>
    </lineage>
</organism>
<dbReference type="KEGG" id="pje:CRM71_04985"/>
<dbReference type="OrthoDB" id="1083165at2"/>
<dbReference type="RefSeq" id="WP_089366071.1">
    <property type="nucleotide sequence ID" value="NZ_CP023863.1"/>
</dbReference>
<sequence length="581" mass="63570">MNKNIFKVSLSTLVFSLVTCFVLSSCSNSEDLADGATPQNGMERVSFTIAEKDYETVVGATGTRAAAQPQTEVQDLGDGWTAEVSLVPDTTHSVAPKVATRAIYGSSHYTIQAYQGGVLKGQLKGTFNNSTFTPDTGDEGYIVLPHGTYDFVCFNDKVSANGTQYSVNRADASTARFAVKRGVVINQDPKQYVAFEMKHVGSMVTFNLAFVNCPITGEYYSVMQPGISYVGWGDYKPEKPAERLKYTIETAPNKIPEKEVYNFSMDNYSYPVMGKEDLSVNVEGRNTAYSYGIFWVGSKLGIYNNATLSYYLPTSDCGDFKLTFTFGEIYGQSLVGKSITVPTHKLVEANKRYNVKIKLRMSKNMYLFKDGTAGFLADNPSKTPIGVVIDPYAHLAVALKDADDGGTPPVWSYSSTQESYSPVQSFDDLFNNGGMNYSNISSSNPARELARDYYQTVGFGGSSSAVIGVDKVWYIPTVVEFLNMGNVLGELEYTAPTGDPSSFFAGAPLNILKSINMTRFNKAFTDAGGTPPTNNAYWMNTECKGNGTYYPQVQVSLGSTSCNLRAEFKSVTGKVRPFIKY</sequence>
<proteinExistence type="predicted"/>
<keyword evidence="2" id="KW-1185">Reference proteome</keyword>